<sequence length="80" mass="8841">MPDLLIRNLDHRAKDALVARAAKNGRSQQAEARAILESALQPEPRDWVSMLRRAAASADGLEIEAPERHPARTFDAAGWL</sequence>
<gene>
    <name evidence="2" type="ORF">GS424_006225</name>
</gene>
<protein>
    <submittedName>
        <fullName evidence="2">Plasmid stabilization protein</fullName>
    </submittedName>
</protein>
<dbReference type="KEGG" id="egd:GS424_006225"/>
<proteinExistence type="predicted"/>
<accession>A0A6L7IWB7</accession>
<feature type="domain" description="Antitoxin FitA-like ribbon-helix-helix" evidence="1">
    <location>
        <begin position="3"/>
        <end position="40"/>
    </location>
</feature>
<dbReference type="RefSeq" id="WP_160943207.1">
    <property type="nucleotide sequence ID" value="NZ_CP063310.1"/>
</dbReference>
<evidence type="ECO:0000313" key="3">
    <source>
        <dbReference type="Proteomes" id="UP000478463"/>
    </source>
</evidence>
<dbReference type="InterPro" id="IPR053853">
    <property type="entry name" value="FitA-like_RHH"/>
</dbReference>
<evidence type="ECO:0000313" key="2">
    <source>
        <dbReference type="EMBL" id="QOS69436.1"/>
    </source>
</evidence>
<organism evidence="2 3">
    <name type="scientific">Eggerthella guodeyinii</name>
    <dbReference type="NCBI Taxonomy" id="2690837"/>
    <lineage>
        <taxon>Bacteria</taxon>
        <taxon>Bacillati</taxon>
        <taxon>Actinomycetota</taxon>
        <taxon>Coriobacteriia</taxon>
        <taxon>Eggerthellales</taxon>
        <taxon>Eggerthellaceae</taxon>
        <taxon>Eggerthella</taxon>
    </lineage>
</organism>
<dbReference type="GO" id="GO:0006355">
    <property type="term" value="P:regulation of DNA-templated transcription"/>
    <property type="evidence" value="ECO:0007669"/>
    <property type="project" value="InterPro"/>
</dbReference>
<reference evidence="2 3" key="1">
    <citation type="submission" date="2020-10" db="EMBL/GenBank/DDBJ databases">
        <title>Eggerthella sp. nov., isolated from human feces.</title>
        <authorList>
            <person name="Yajun G."/>
        </authorList>
    </citation>
    <scope>NUCLEOTIDE SEQUENCE [LARGE SCALE GENOMIC DNA]</scope>
    <source>
        <strain evidence="2 3">HF-1101</strain>
    </source>
</reference>
<dbReference type="InterPro" id="IPR010985">
    <property type="entry name" value="Ribbon_hlx_hlx"/>
</dbReference>
<dbReference type="AlphaFoldDB" id="A0A6L7IWB7"/>
<dbReference type="SUPFAM" id="SSF47598">
    <property type="entry name" value="Ribbon-helix-helix"/>
    <property type="match status" value="1"/>
</dbReference>
<dbReference type="InterPro" id="IPR013321">
    <property type="entry name" value="Arc_rbn_hlx_hlx"/>
</dbReference>
<dbReference type="Gene3D" id="1.10.1220.10">
    <property type="entry name" value="Met repressor-like"/>
    <property type="match status" value="1"/>
</dbReference>
<evidence type="ECO:0000259" key="1">
    <source>
        <dbReference type="Pfam" id="PF22513"/>
    </source>
</evidence>
<dbReference type="Proteomes" id="UP000478463">
    <property type="component" value="Chromosome"/>
</dbReference>
<dbReference type="EMBL" id="CP063310">
    <property type="protein sequence ID" value="QOS69436.1"/>
    <property type="molecule type" value="Genomic_DNA"/>
</dbReference>
<name>A0A6L7IWB7_9ACTN</name>
<dbReference type="Pfam" id="PF22513">
    <property type="entry name" value="FitA-like_RHH"/>
    <property type="match status" value="1"/>
</dbReference>